<proteinExistence type="predicted"/>
<feature type="signal peptide" evidence="1">
    <location>
        <begin position="1"/>
        <end position="28"/>
    </location>
</feature>
<gene>
    <name evidence="2" type="ORF">LR394_28130</name>
</gene>
<sequence>MGRRLALAALAGAMAAGAVLVPAASASAAGFYFEYDPADTVDGTREGGHLYGYPSGSNSSTAVYAGDVEFWSAAGGEVVRHLQVCDNKSDGQPVYALIKVPDGRVLSYKAPAHAEPGQGNDWPSSGCWSSRIYYPVTSYALKVGNSTSSFIAPPPRQ</sequence>
<evidence type="ECO:0008006" key="4">
    <source>
        <dbReference type="Google" id="ProtNLM"/>
    </source>
</evidence>
<dbReference type="Proteomes" id="UP001138997">
    <property type="component" value="Unassembled WGS sequence"/>
</dbReference>
<accession>A0A9X1NJC4</accession>
<reference evidence="2" key="1">
    <citation type="submission" date="2021-11" db="EMBL/GenBank/DDBJ databases">
        <title>Streptomyces corallinus and Kineosporia corallina sp. nov., two new coral-derived marine actinobacteria.</title>
        <authorList>
            <person name="Buangrab K."/>
            <person name="Sutthacheep M."/>
            <person name="Yeemin T."/>
            <person name="Harunari E."/>
            <person name="Igarashi Y."/>
            <person name="Sripreechasak P."/>
            <person name="Kanchanasin P."/>
            <person name="Tanasupawat S."/>
            <person name="Phongsopitanun W."/>
        </authorList>
    </citation>
    <scope>NUCLEOTIDE SEQUENCE</scope>
    <source>
        <strain evidence="2">JCM 31032</strain>
    </source>
</reference>
<protein>
    <recommendedName>
        <fullName evidence="4">Secreted protein</fullName>
    </recommendedName>
</protein>
<evidence type="ECO:0000256" key="1">
    <source>
        <dbReference type="SAM" id="SignalP"/>
    </source>
</evidence>
<dbReference type="RefSeq" id="WP_231447580.1">
    <property type="nucleotide sequence ID" value="NZ_JAJOMB010000018.1"/>
</dbReference>
<evidence type="ECO:0000313" key="3">
    <source>
        <dbReference type="Proteomes" id="UP001138997"/>
    </source>
</evidence>
<dbReference type="EMBL" id="JAJOMB010000018">
    <property type="protein sequence ID" value="MCD5314776.1"/>
    <property type="molecule type" value="Genomic_DNA"/>
</dbReference>
<name>A0A9X1NJC4_9ACTN</name>
<keyword evidence="1" id="KW-0732">Signal</keyword>
<evidence type="ECO:0000313" key="2">
    <source>
        <dbReference type="EMBL" id="MCD5314776.1"/>
    </source>
</evidence>
<keyword evidence="3" id="KW-1185">Reference proteome</keyword>
<feature type="chain" id="PRO_5040837391" description="Secreted protein" evidence="1">
    <location>
        <begin position="29"/>
        <end position="157"/>
    </location>
</feature>
<organism evidence="2 3">
    <name type="scientific">Kineosporia babensis</name>
    <dbReference type="NCBI Taxonomy" id="499548"/>
    <lineage>
        <taxon>Bacteria</taxon>
        <taxon>Bacillati</taxon>
        <taxon>Actinomycetota</taxon>
        <taxon>Actinomycetes</taxon>
        <taxon>Kineosporiales</taxon>
        <taxon>Kineosporiaceae</taxon>
        <taxon>Kineosporia</taxon>
    </lineage>
</organism>
<dbReference type="AlphaFoldDB" id="A0A9X1NJC4"/>
<comment type="caution">
    <text evidence="2">The sequence shown here is derived from an EMBL/GenBank/DDBJ whole genome shotgun (WGS) entry which is preliminary data.</text>
</comment>